<dbReference type="EMBL" id="JAACAK010000063">
    <property type="protein sequence ID" value="NIR75122.1"/>
    <property type="molecule type" value="Genomic_DNA"/>
</dbReference>
<gene>
    <name evidence="1" type="ORF">GWO12_08430</name>
</gene>
<dbReference type="Proteomes" id="UP000702544">
    <property type="component" value="Unassembled WGS sequence"/>
</dbReference>
<organism evidence="1 2">
    <name type="scientific">Candidatus Kutchimonas denitrificans</name>
    <dbReference type="NCBI Taxonomy" id="3056748"/>
    <lineage>
        <taxon>Bacteria</taxon>
        <taxon>Pseudomonadati</taxon>
        <taxon>Gemmatimonadota</taxon>
        <taxon>Gemmatimonadia</taxon>
        <taxon>Candidatus Palauibacterales</taxon>
        <taxon>Candidatus Palauibacteraceae</taxon>
        <taxon>Candidatus Kutchimonas</taxon>
    </lineage>
</organism>
<name>A0AAE5CAZ4_9BACT</name>
<evidence type="ECO:0008006" key="3">
    <source>
        <dbReference type="Google" id="ProtNLM"/>
    </source>
</evidence>
<comment type="caution">
    <text evidence="1">The sequence shown here is derived from an EMBL/GenBank/DDBJ whole genome shotgun (WGS) entry which is preliminary data.</text>
</comment>
<dbReference type="SUPFAM" id="SSF101898">
    <property type="entry name" value="NHL repeat"/>
    <property type="match status" value="1"/>
</dbReference>
<proteinExistence type="predicted"/>
<dbReference type="InterPro" id="IPR011042">
    <property type="entry name" value="6-blade_b-propeller_TolB-like"/>
</dbReference>
<evidence type="ECO:0000313" key="2">
    <source>
        <dbReference type="Proteomes" id="UP000702544"/>
    </source>
</evidence>
<reference evidence="1 2" key="1">
    <citation type="submission" date="2020-01" db="EMBL/GenBank/DDBJ databases">
        <title>Genomes assembled from Gulf of Kutch pelagic sediment metagenomes.</title>
        <authorList>
            <person name="Chandrashekar M."/>
            <person name="Mahajan M.S."/>
            <person name="Dave K.J."/>
            <person name="Vatsa P."/>
            <person name="Nathani N.M."/>
        </authorList>
    </citation>
    <scope>NUCLEOTIDE SEQUENCE [LARGE SCALE GENOMIC DNA]</scope>
    <source>
        <strain evidence="1">KS3-K002</strain>
    </source>
</reference>
<dbReference type="Gene3D" id="2.120.10.30">
    <property type="entry name" value="TolB, C-terminal domain"/>
    <property type="match status" value="1"/>
</dbReference>
<accession>A0AAE5CAZ4</accession>
<protein>
    <recommendedName>
        <fullName evidence="3">6-bladed beta-propeller protein</fullName>
    </recommendedName>
</protein>
<sequence>MLLWRTGSAPAKEAAEVPAFTAIRSIGLRAEAGGRLTVTDLLPVASGRIWVADARAGVLEVYSQAGRRLTVLGRAATGLRRPVSLTGFHGRWIVALDGGRAALSILDERGRTLRRFLLPEVDRPRQVCNVDDRLLAVVGTGWGRGAGRLLHLYTPSGEHLESLHGEPSWGRARVWGRGRAYATVLDGRVCVGDTRTDSFAIYDLDNRGVLSFTSVAARLAARLGRDSDFTADLRGLFATTRGPLIALYLRSRHASPFLYDAYAPDGRPLALGWESRERIVGIEGPLFYSVRRTSRSCARLRVWKLRYGGPGTS</sequence>
<evidence type="ECO:0000313" key="1">
    <source>
        <dbReference type="EMBL" id="NIR75122.1"/>
    </source>
</evidence>
<dbReference type="AlphaFoldDB" id="A0AAE5CAZ4"/>